<comment type="pathway">
    <text evidence="1">Ketone degradation; acetoin degradation.</text>
</comment>
<dbReference type="CDD" id="cd09994">
    <property type="entry name" value="HDAC_AcuC_like"/>
    <property type="match status" value="1"/>
</dbReference>
<evidence type="ECO:0000256" key="2">
    <source>
        <dbReference type="ARBA" id="ARBA00005947"/>
    </source>
</evidence>
<dbReference type="UniPathway" id="UPA00040"/>
<dbReference type="Proteomes" id="UP000095658">
    <property type="component" value="Unassembled WGS sequence"/>
</dbReference>
<dbReference type="AlphaFoldDB" id="A0A1E7DN62"/>
<dbReference type="GO" id="GO:0004407">
    <property type="term" value="F:histone deacetylase activity"/>
    <property type="evidence" value="ECO:0007669"/>
    <property type="project" value="TreeGrafter"/>
</dbReference>
<dbReference type="SUPFAM" id="SSF52768">
    <property type="entry name" value="Arginase/deacetylase"/>
    <property type="match status" value="1"/>
</dbReference>
<dbReference type="GO" id="GO:0040029">
    <property type="term" value="P:epigenetic regulation of gene expression"/>
    <property type="evidence" value="ECO:0007669"/>
    <property type="project" value="TreeGrafter"/>
</dbReference>
<accession>A0A1E7DN62</accession>
<evidence type="ECO:0000313" key="7">
    <source>
        <dbReference type="Proteomes" id="UP000095658"/>
    </source>
</evidence>
<reference evidence="6 7" key="1">
    <citation type="submission" date="2016-06" db="EMBL/GenBank/DDBJ databases">
        <title>Domibacillus iocasae genome sequencing.</title>
        <authorList>
            <person name="Verma A."/>
            <person name="Pal Y."/>
            <person name="Ojha A.K."/>
            <person name="Krishnamurthi S."/>
        </authorList>
    </citation>
    <scope>NUCLEOTIDE SEQUENCE [LARGE SCALE GENOMIC DNA]</scope>
    <source>
        <strain evidence="6 7">DSM 29979</strain>
    </source>
</reference>
<dbReference type="Pfam" id="PF00850">
    <property type="entry name" value="Hist_deacetyl"/>
    <property type="match status" value="1"/>
</dbReference>
<keyword evidence="4" id="KW-0006">Acetoin catabolism</keyword>
<dbReference type="GO" id="GO:0045150">
    <property type="term" value="P:acetoin catabolic process"/>
    <property type="evidence" value="ECO:0007669"/>
    <property type="project" value="UniProtKB-UniPathway"/>
</dbReference>
<name>A0A1E7DN62_9BACI</name>
<evidence type="ECO:0000256" key="4">
    <source>
        <dbReference type="ARBA" id="ARBA00022627"/>
    </source>
</evidence>
<dbReference type="InterPro" id="IPR037138">
    <property type="entry name" value="His_deacetylse_dom_sf"/>
</dbReference>
<dbReference type="Gene3D" id="3.40.800.20">
    <property type="entry name" value="Histone deacetylase domain"/>
    <property type="match status" value="1"/>
</dbReference>
<keyword evidence="7" id="KW-1185">Reference proteome</keyword>
<dbReference type="InterPro" id="IPR000286">
    <property type="entry name" value="HDACs"/>
</dbReference>
<evidence type="ECO:0000259" key="5">
    <source>
        <dbReference type="Pfam" id="PF00850"/>
    </source>
</evidence>
<evidence type="ECO:0000256" key="1">
    <source>
        <dbReference type="ARBA" id="ARBA00005101"/>
    </source>
</evidence>
<sequence>MNHDAVFVHSDQLLRYRFSENHPFNQFRLTLAIDLLRQLGALDDSQIIEPRMATDKELTLIHDPEYVEAVKKAGRGELSEAAGEGYGLGTEDTPMFKDMHEASALLVGGTLTAADQVMTDKANHAIHLGGGLHHGFRGKASGFCIYNDSSVAIKYLQEKYNARVLYVDTDAHHGDGVQWSFYDDPEVATYSIHETGRYLFPGTGNVNERGHGHGYGYSFNVPLDAFTEDESWLSSYETSLREVAHFFKPDVILTQNGADAHYYDPLTHLSATMNIYKRIPALAHELAHEYCDGRWIAVGGGGYDIWRVVPRAWSLLWLEMSGQQQLTQSFPKEWITKWQPKAPHPLPSSWTDPDDMYPAIPRKSEIMEKNQLTVDKLLYPLRDQTK</sequence>
<gene>
    <name evidence="6" type="ORF">BA724_07475</name>
</gene>
<dbReference type="RefSeq" id="WP_069938733.1">
    <property type="nucleotide sequence ID" value="NZ_MAMP01000022.1"/>
</dbReference>
<dbReference type="OrthoDB" id="9808367at2"/>
<dbReference type="STRING" id="1714016.BA724_07475"/>
<dbReference type="PRINTS" id="PR01272">
    <property type="entry name" value="ACUCPROTEIN"/>
</dbReference>
<dbReference type="InterPro" id="IPR003085">
    <property type="entry name" value="AcuC"/>
</dbReference>
<comment type="caution">
    <text evidence="6">The sequence shown here is derived from an EMBL/GenBank/DDBJ whole genome shotgun (WGS) entry which is preliminary data.</text>
</comment>
<comment type="similarity">
    <text evidence="2">Belongs to the histone deacetylase family.</text>
</comment>
<dbReference type="EMBL" id="MAMP01000022">
    <property type="protein sequence ID" value="OES44128.1"/>
    <property type="molecule type" value="Genomic_DNA"/>
</dbReference>
<organism evidence="6 7">
    <name type="scientific">Domibacillus iocasae</name>
    <dbReference type="NCBI Taxonomy" id="1714016"/>
    <lineage>
        <taxon>Bacteria</taxon>
        <taxon>Bacillati</taxon>
        <taxon>Bacillota</taxon>
        <taxon>Bacilli</taxon>
        <taxon>Bacillales</taxon>
        <taxon>Bacillaceae</taxon>
        <taxon>Domibacillus</taxon>
    </lineage>
</organism>
<dbReference type="PANTHER" id="PTHR10625:SF10">
    <property type="entry name" value="HISTONE DEACETYLASE HDAC1"/>
    <property type="match status" value="1"/>
</dbReference>
<evidence type="ECO:0000313" key="6">
    <source>
        <dbReference type="EMBL" id="OES44128.1"/>
    </source>
</evidence>
<dbReference type="InterPro" id="IPR023801">
    <property type="entry name" value="His_deacetylse_dom"/>
</dbReference>
<feature type="domain" description="Histone deacetylase" evidence="5">
    <location>
        <begin position="22"/>
        <end position="317"/>
    </location>
</feature>
<proteinExistence type="inferred from homology"/>
<dbReference type="PRINTS" id="PR01270">
    <property type="entry name" value="HDASUPER"/>
</dbReference>
<protein>
    <recommendedName>
        <fullName evidence="3">Acetoin utilization protein AcuC</fullName>
    </recommendedName>
</protein>
<dbReference type="InterPro" id="IPR023696">
    <property type="entry name" value="Ureohydrolase_dom_sf"/>
</dbReference>
<evidence type="ECO:0000256" key="3">
    <source>
        <dbReference type="ARBA" id="ARBA00020218"/>
    </source>
</evidence>
<dbReference type="PANTHER" id="PTHR10625">
    <property type="entry name" value="HISTONE DEACETYLASE HDAC1-RELATED"/>
    <property type="match status" value="1"/>
</dbReference>